<dbReference type="AlphaFoldDB" id="A0AAQ0FFW5"/>
<dbReference type="EMBL" id="QLUZ01000004">
    <property type="protein sequence ID" value="RAQ12820.1"/>
    <property type="molecule type" value="Genomic_DNA"/>
</dbReference>
<name>A0AAQ0FFW5_BURCE</name>
<accession>A0AAQ0FFW5</accession>
<sequence length="143" mass="16664">MLTNKAISFFKSKNWWFDNVEPTYQDALSRIGIDIASDFSQFYLHVEDGPTFVSKNGEIYQICWFLNNSDYAGRLRMTREALKIPEPYIPLDSFSGERGYFYNTETGEVFELGLGDSLKQFLSGSLNPRWGGFNEFIEWFFDI</sequence>
<organism evidence="1 2">
    <name type="scientific">Burkholderia cepacia</name>
    <name type="common">Pseudomonas cepacia</name>
    <dbReference type="NCBI Taxonomy" id="292"/>
    <lineage>
        <taxon>Bacteria</taxon>
        <taxon>Pseudomonadati</taxon>
        <taxon>Pseudomonadota</taxon>
        <taxon>Betaproteobacteria</taxon>
        <taxon>Burkholderiales</taxon>
        <taxon>Burkholderiaceae</taxon>
        <taxon>Burkholderia</taxon>
        <taxon>Burkholderia cepacia complex</taxon>
    </lineage>
</organism>
<protein>
    <recommendedName>
        <fullName evidence="3">SMI1/KNR4 family protein</fullName>
    </recommendedName>
</protein>
<gene>
    <name evidence="1" type="ORF">DPR02_08795</name>
</gene>
<evidence type="ECO:0000313" key="2">
    <source>
        <dbReference type="Proteomes" id="UP000248899"/>
    </source>
</evidence>
<evidence type="ECO:0008006" key="3">
    <source>
        <dbReference type="Google" id="ProtNLM"/>
    </source>
</evidence>
<reference evidence="1 2" key="1">
    <citation type="submission" date="2018-06" db="EMBL/GenBank/DDBJ databases">
        <title>Towards the identification of Burkholderia cepacia strain which caused fatal septicemia.</title>
        <authorList>
            <person name="Bui L.A.T."/>
            <person name="Zakharova I.B."/>
            <person name="Shpak I.M."/>
            <person name="Teteryatnikova N."/>
            <person name="Ustinov D.V."/>
            <person name="Kuzyutina Y.A."/>
            <person name="Nguyen H.N."/>
            <person name="Antonov A.S."/>
            <person name="Avdyusheva E.F."/>
            <person name="Victorov D.V."/>
        </authorList>
    </citation>
    <scope>NUCLEOTIDE SEQUENCE [LARGE SCALE GENOMIC DNA]</scope>
    <source>
        <strain evidence="1 2">PT02</strain>
    </source>
</reference>
<dbReference type="Proteomes" id="UP000248899">
    <property type="component" value="Unassembled WGS sequence"/>
</dbReference>
<comment type="caution">
    <text evidence="1">The sequence shown here is derived from an EMBL/GenBank/DDBJ whole genome shotgun (WGS) entry which is preliminary data.</text>
</comment>
<proteinExistence type="predicted"/>
<evidence type="ECO:0000313" key="1">
    <source>
        <dbReference type="EMBL" id="RAQ12820.1"/>
    </source>
</evidence>